<dbReference type="RefSeq" id="XP_004184877.1">
    <property type="nucleotide sequence ID" value="XM_004184829.1"/>
</dbReference>
<organism evidence="10 11">
    <name type="scientific">Entamoeba invadens IP1</name>
    <dbReference type="NCBI Taxonomy" id="370355"/>
    <lineage>
        <taxon>Eukaryota</taxon>
        <taxon>Amoebozoa</taxon>
        <taxon>Evosea</taxon>
        <taxon>Archamoebae</taxon>
        <taxon>Mastigamoebida</taxon>
        <taxon>Entamoebidae</taxon>
        <taxon>Entamoeba</taxon>
    </lineage>
</organism>
<reference evidence="10 11" key="1">
    <citation type="submission" date="2012-10" db="EMBL/GenBank/DDBJ databases">
        <authorList>
            <person name="Zafar N."/>
            <person name="Inman J."/>
            <person name="Hall N."/>
            <person name="Lorenzi H."/>
            <person name="Caler E."/>
        </authorList>
    </citation>
    <scope>NUCLEOTIDE SEQUENCE [LARGE SCALE GENOMIC DNA]</scope>
    <source>
        <strain evidence="10 11">IP1</strain>
    </source>
</reference>
<evidence type="ECO:0000256" key="4">
    <source>
        <dbReference type="ARBA" id="ARBA00022695"/>
    </source>
</evidence>
<proteinExistence type="inferred from homology"/>
<evidence type="ECO:0000256" key="7">
    <source>
        <dbReference type="ARBA" id="ARBA00023125"/>
    </source>
</evidence>
<dbReference type="AlphaFoldDB" id="L7FKK5"/>
<name>L7FKK5_ENTIV</name>
<dbReference type="PANTHER" id="PTHR48144">
    <property type="entry name" value="DNA-DIRECTED DNA POLYMERASE"/>
    <property type="match status" value="1"/>
</dbReference>
<evidence type="ECO:0000256" key="3">
    <source>
        <dbReference type="ARBA" id="ARBA00022679"/>
    </source>
</evidence>
<dbReference type="SUPFAM" id="SSF56672">
    <property type="entry name" value="DNA/RNA polymerases"/>
    <property type="match status" value="1"/>
</dbReference>
<dbReference type="InterPro" id="IPR023211">
    <property type="entry name" value="DNA_pol_palm_dom_sf"/>
</dbReference>
<sequence>MLLRDFPKTFNLDVGIKKAFPYNFYYKIYIKLSYKKNMQNFIVNKISIFSKYVFYKNIYSKVVNLYYYSSNVGDFLRGAIYGGRCMCKDNKMQQVKDKIYDLDFCSLYPSAMKRLYLVEGLPMVMTDNQLNLKYLLEHSIGYVWTGKRNPIIRDVIENLYQLRCEYKGSPIEYVI</sequence>
<evidence type="ECO:0000259" key="9">
    <source>
        <dbReference type="Pfam" id="PF03175"/>
    </source>
</evidence>
<evidence type="ECO:0000256" key="2">
    <source>
        <dbReference type="ARBA" id="ARBA00012417"/>
    </source>
</evidence>
<dbReference type="VEuPathDB" id="AmoebaDB:EIN_148330"/>
<evidence type="ECO:0000256" key="5">
    <source>
        <dbReference type="ARBA" id="ARBA00022705"/>
    </source>
</evidence>
<dbReference type="PANTHER" id="PTHR48144:SF2">
    <property type="entry name" value="DNA-DIRECTED DNA POLYMERASE"/>
    <property type="match status" value="1"/>
</dbReference>
<protein>
    <recommendedName>
        <fullName evidence="2">DNA-directed DNA polymerase</fullName>
        <ecNumber evidence="2">2.7.7.7</ecNumber>
    </recommendedName>
</protein>
<dbReference type="KEGG" id="eiv:EIN_148330"/>
<dbReference type="GO" id="GO:0000166">
    <property type="term" value="F:nucleotide binding"/>
    <property type="evidence" value="ECO:0007669"/>
    <property type="project" value="InterPro"/>
</dbReference>
<evidence type="ECO:0000256" key="6">
    <source>
        <dbReference type="ARBA" id="ARBA00022932"/>
    </source>
</evidence>
<dbReference type="Pfam" id="PF03175">
    <property type="entry name" value="DNA_pol_B_2"/>
    <property type="match status" value="1"/>
</dbReference>
<comment type="similarity">
    <text evidence="1">Belongs to the DNA polymerase type-B family.</text>
</comment>
<dbReference type="Proteomes" id="UP000014680">
    <property type="component" value="Unassembled WGS sequence"/>
</dbReference>
<dbReference type="GO" id="GO:0003887">
    <property type="term" value="F:DNA-directed DNA polymerase activity"/>
    <property type="evidence" value="ECO:0007669"/>
    <property type="project" value="UniProtKB-KW"/>
</dbReference>
<evidence type="ECO:0000313" key="10">
    <source>
        <dbReference type="EMBL" id="ELP85531.1"/>
    </source>
</evidence>
<evidence type="ECO:0000313" key="11">
    <source>
        <dbReference type="Proteomes" id="UP000014680"/>
    </source>
</evidence>
<gene>
    <name evidence="10" type="ORF">EIN_148330</name>
</gene>
<dbReference type="Gene3D" id="3.90.1600.10">
    <property type="entry name" value="Palm domain of DNA polymerase"/>
    <property type="match status" value="1"/>
</dbReference>
<dbReference type="GO" id="GO:0006260">
    <property type="term" value="P:DNA replication"/>
    <property type="evidence" value="ECO:0007669"/>
    <property type="project" value="UniProtKB-KW"/>
</dbReference>
<dbReference type="EMBL" id="KB207051">
    <property type="protein sequence ID" value="ELP85531.1"/>
    <property type="molecule type" value="Genomic_DNA"/>
</dbReference>
<dbReference type="OrthoDB" id="10265614at2759"/>
<dbReference type="GeneID" id="14884507"/>
<keyword evidence="7" id="KW-0238">DNA-binding</keyword>
<keyword evidence="6" id="KW-0239">DNA-directed DNA polymerase</keyword>
<keyword evidence="3" id="KW-0808">Transferase</keyword>
<feature type="domain" description="DNA-directed DNA polymerase family B mitochondria/virus" evidence="9">
    <location>
        <begin position="54"/>
        <end position="143"/>
    </location>
</feature>
<dbReference type="InterPro" id="IPR004868">
    <property type="entry name" value="DNA-dir_DNA_pol_B_mt/vir"/>
</dbReference>
<keyword evidence="11" id="KW-1185">Reference proteome</keyword>
<dbReference type="EC" id="2.7.7.7" evidence="2"/>
<evidence type="ECO:0000256" key="8">
    <source>
        <dbReference type="ARBA" id="ARBA00049244"/>
    </source>
</evidence>
<dbReference type="GO" id="GO:0003677">
    <property type="term" value="F:DNA binding"/>
    <property type="evidence" value="ECO:0007669"/>
    <property type="project" value="UniProtKB-KW"/>
</dbReference>
<accession>L7FKK5</accession>
<keyword evidence="4" id="KW-0548">Nucleotidyltransferase</keyword>
<comment type="catalytic activity">
    <reaction evidence="8">
        <text>DNA(n) + a 2'-deoxyribonucleoside 5'-triphosphate = DNA(n+1) + diphosphate</text>
        <dbReference type="Rhea" id="RHEA:22508"/>
        <dbReference type="Rhea" id="RHEA-COMP:17339"/>
        <dbReference type="Rhea" id="RHEA-COMP:17340"/>
        <dbReference type="ChEBI" id="CHEBI:33019"/>
        <dbReference type="ChEBI" id="CHEBI:61560"/>
        <dbReference type="ChEBI" id="CHEBI:173112"/>
        <dbReference type="EC" id="2.7.7.7"/>
    </reaction>
</comment>
<evidence type="ECO:0000256" key="1">
    <source>
        <dbReference type="ARBA" id="ARBA00005755"/>
    </source>
</evidence>
<dbReference type="InterPro" id="IPR043502">
    <property type="entry name" value="DNA/RNA_pol_sf"/>
</dbReference>
<keyword evidence="5" id="KW-0235">DNA replication</keyword>